<dbReference type="AlphaFoldDB" id="A0A7U8C998"/>
<feature type="transmembrane region" description="Helical" evidence="1">
    <location>
        <begin position="24"/>
        <end position="45"/>
    </location>
</feature>
<feature type="transmembrane region" description="Helical" evidence="1">
    <location>
        <begin position="145"/>
        <end position="169"/>
    </location>
</feature>
<organism evidence="3 4">
    <name type="scientific">Neptuniibacter caesariensis</name>
    <dbReference type="NCBI Taxonomy" id="207954"/>
    <lineage>
        <taxon>Bacteria</taxon>
        <taxon>Pseudomonadati</taxon>
        <taxon>Pseudomonadota</taxon>
        <taxon>Gammaproteobacteria</taxon>
        <taxon>Oceanospirillales</taxon>
        <taxon>Oceanospirillaceae</taxon>
        <taxon>Neptuniibacter</taxon>
    </lineage>
</organism>
<evidence type="ECO:0000313" key="3">
    <source>
        <dbReference type="EMBL" id="EAR62941.1"/>
    </source>
</evidence>
<keyword evidence="4" id="KW-1185">Reference proteome</keyword>
<feature type="transmembrane region" description="Helical" evidence="1">
    <location>
        <begin position="197"/>
        <end position="220"/>
    </location>
</feature>
<dbReference type="Pfam" id="PF01578">
    <property type="entry name" value="Cytochrom_C_asm"/>
    <property type="match status" value="1"/>
</dbReference>
<feature type="transmembrane region" description="Helical" evidence="1">
    <location>
        <begin position="84"/>
        <end position="108"/>
    </location>
</feature>
<dbReference type="EMBL" id="AAOW01000001">
    <property type="protein sequence ID" value="EAR62941.1"/>
    <property type="molecule type" value="Genomic_DNA"/>
</dbReference>
<name>A0A7U8C998_NEPCE</name>
<keyword evidence="1" id="KW-1133">Transmembrane helix</keyword>
<evidence type="ECO:0000259" key="2">
    <source>
        <dbReference type="Pfam" id="PF01578"/>
    </source>
</evidence>
<dbReference type="GO" id="GO:0020037">
    <property type="term" value="F:heme binding"/>
    <property type="evidence" value="ECO:0007669"/>
    <property type="project" value="InterPro"/>
</dbReference>
<comment type="caution">
    <text evidence="3">The sequence shown here is derived from an EMBL/GenBank/DDBJ whole genome shotgun (WGS) entry which is preliminary data.</text>
</comment>
<evidence type="ECO:0000256" key="1">
    <source>
        <dbReference type="SAM" id="Phobius"/>
    </source>
</evidence>
<dbReference type="GO" id="GO:0005886">
    <property type="term" value="C:plasma membrane"/>
    <property type="evidence" value="ECO:0007669"/>
    <property type="project" value="TreeGrafter"/>
</dbReference>
<keyword evidence="1" id="KW-0812">Transmembrane</keyword>
<dbReference type="GO" id="GO:0017004">
    <property type="term" value="P:cytochrome complex assembly"/>
    <property type="evidence" value="ECO:0007669"/>
    <property type="project" value="InterPro"/>
</dbReference>
<feature type="domain" description="Cytochrome c assembly protein" evidence="2">
    <location>
        <begin position="62"/>
        <end position="282"/>
    </location>
</feature>
<dbReference type="PANTHER" id="PTHR38034">
    <property type="entry name" value="INNER MEMBRANE PROTEIN YPJD"/>
    <property type="match status" value="1"/>
</dbReference>
<dbReference type="InterPro" id="IPR052372">
    <property type="entry name" value="YpjD/HemX"/>
</dbReference>
<dbReference type="PANTHER" id="PTHR38034:SF1">
    <property type="entry name" value="INNER MEMBRANE PROTEIN YPJD"/>
    <property type="match status" value="1"/>
</dbReference>
<feature type="transmembrane region" description="Helical" evidence="1">
    <location>
        <begin position="232"/>
        <end position="252"/>
    </location>
</feature>
<reference evidence="3 4" key="1">
    <citation type="submission" date="2006-02" db="EMBL/GenBank/DDBJ databases">
        <authorList>
            <person name="Pinhassi J."/>
            <person name="Pedros-Alio C."/>
            <person name="Ferriera S."/>
            <person name="Johnson J."/>
            <person name="Kravitz S."/>
            <person name="Halpern A."/>
            <person name="Remington K."/>
            <person name="Beeson K."/>
            <person name="Tran B."/>
            <person name="Rogers Y.-H."/>
            <person name="Friedman R."/>
            <person name="Venter J.C."/>
        </authorList>
    </citation>
    <scope>NUCLEOTIDE SEQUENCE [LARGE SCALE GENOMIC DNA]</scope>
    <source>
        <strain evidence="3 4">MED92</strain>
    </source>
</reference>
<accession>A0A7U8C998</accession>
<gene>
    <name evidence="3" type="ORF">MED92_07476</name>
</gene>
<sequence>MPFYAKLSVHQSAVLQEHWTEETIMLPIFTLVAVLLYSAAAFLQWQVLKGLRQPSQSFSKLLGVGGVACHTVAIYLVLHQPGGINLSVLSVGSLISWLVAGIVLLSSLRQNIENLFIGFFPMAAITALAAWLTDTGTGKAYDAGLIAHVLLSILAYSIFTIATLQAILLSRQVYALKHHHTRGLVSSLPPLQTMERLLFEMIWTGLILLSASLITGFILFDDLFAQHLVHKTVLSLVAWCLYAILLFGRISFGWRSNTAVRWTLTSFITLALGFFGSKMVIEWFI</sequence>
<proteinExistence type="predicted"/>
<dbReference type="InterPro" id="IPR002541">
    <property type="entry name" value="Cyt_c_assembly"/>
</dbReference>
<dbReference type="Proteomes" id="UP000002171">
    <property type="component" value="Unassembled WGS sequence"/>
</dbReference>
<evidence type="ECO:0000313" key="4">
    <source>
        <dbReference type="Proteomes" id="UP000002171"/>
    </source>
</evidence>
<protein>
    <submittedName>
        <fullName evidence="3">Cytochrome C assembly family protein</fullName>
    </submittedName>
</protein>
<dbReference type="RefSeq" id="WP_007021959.1">
    <property type="nucleotide sequence ID" value="NZ_CH724126.1"/>
</dbReference>
<feature type="transmembrane region" description="Helical" evidence="1">
    <location>
        <begin position="57"/>
        <end position="78"/>
    </location>
</feature>
<feature type="transmembrane region" description="Helical" evidence="1">
    <location>
        <begin position="259"/>
        <end position="281"/>
    </location>
</feature>
<keyword evidence="1" id="KW-0472">Membrane</keyword>
<feature type="transmembrane region" description="Helical" evidence="1">
    <location>
        <begin position="115"/>
        <end position="133"/>
    </location>
</feature>